<evidence type="ECO:0000313" key="1">
    <source>
        <dbReference type="EMBL" id="AJC72745.1"/>
    </source>
</evidence>
<dbReference type="EMBL" id="CP007140">
    <property type="protein sequence ID" value="AJC72745.1"/>
    <property type="molecule type" value="Genomic_DNA"/>
</dbReference>
<dbReference type="STRING" id="1432656.X802_06575"/>
<dbReference type="KEGG" id="tgy:X802_06575"/>
<sequence length="67" mass="7911">MRALYIKLIPFHAFSLAIQVFDAYPAMKSFEKPHWLLICMRAIPVLNFHFERKQDSFESISLTARKP</sequence>
<name>A0A0X1KND7_9EURY</name>
<dbReference type="PATRIC" id="fig|1432656.3.peg.1276"/>
<evidence type="ECO:0000313" key="2">
    <source>
        <dbReference type="Proteomes" id="UP000062043"/>
    </source>
</evidence>
<accession>A0A0X1KND7</accession>
<protein>
    <submittedName>
        <fullName evidence="1">Uncharacterized protein</fullName>
    </submittedName>
</protein>
<dbReference type="AlphaFoldDB" id="A0A0X1KND7"/>
<organism evidence="1 2">
    <name type="scientific">Thermococcus guaymasensis DSM 11113</name>
    <dbReference type="NCBI Taxonomy" id="1432656"/>
    <lineage>
        <taxon>Archaea</taxon>
        <taxon>Methanobacteriati</taxon>
        <taxon>Methanobacteriota</taxon>
        <taxon>Thermococci</taxon>
        <taxon>Thermococcales</taxon>
        <taxon>Thermococcaceae</taxon>
        <taxon>Thermococcus</taxon>
    </lineage>
</organism>
<reference evidence="1 2" key="1">
    <citation type="submission" date="2014-01" db="EMBL/GenBank/DDBJ databases">
        <title>Genome sequencing of Thermococcus guaymasensis.</title>
        <authorList>
            <person name="Zhang X."/>
            <person name="Alvare G."/>
            <person name="Fristensky B."/>
            <person name="Chen L."/>
            <person name="Suen T."/>
            <person name="Chen Q."/>
            <person name="Ma K."/>
        </authorList>
    </citation>
    <scope>NUCLEOTIDE SEQUENCE [LARGE SCALE GENOMIC DNA]</scope>
    <source>
        <strain evidence="1 2">DSM 11113</strain>
    </source>
</reference>
<proteinExistence type="predicted"/>
<gene>
    <name evidence="1" type="ORF">X802_06575</name>
</gene>
<dbReference type="Proteomes" id="UP000062043">
    <property type="component" value="Chromosome"/>
</dbReference>
<keyword evidence="2" id="KW-1185">Reference proteome</keyword>